<sequence>MEIDASTVNFVFTCRKLPEMLIWRLDNPVFEPELEPYECYFLLETLPKLVSSKWEIATVNCDAKVTKVVTTIMNQFDIPTVERVKKLQTAIRCSYPNWRVCWYETKRSTDKTDPQLGHFTVPCVIYKRGANGYFWYLAFYAPLEWSNEVLDNTYYDCDEDSDEVERRLDDIDTNIYNNNLNAVEQNLNSKLSFPISLFFHQTAAGLHNRVILARHREAYRSVNVDLEYMCQKLFLTAVKVMQEEESEPFLTVLHAVRQVLEKHGFDKNGKAMPSYSVIPTTISTAHTVIKQMLRGIDHNKHTNKVYAVIYCNRNAVVSFQDAKIVVIGPFKIVVVVR</sequence>
<reference evidence="1" key="1">
    <citation type="journal article" date="2013" name="Genetics">
        <title>The draft genome and transcriptome of Panagrellus redivivus are shaped by the harsh demands of a free-living lifestyle.</title>
        <authorList>
            <person name="Srinivasan J."/>
            <person name="Dillman A.R."/>
            <person name="Macchietto M.G."/>
            <person name="Heikkinen L."/>
            <person name="Lakso M."/>
            <person name="Fracchia K.M."/>
            <person name="Antoshechkin I."/>
            <person name="Mortazavi A."/>
            <person name="Wong G."/>
            <person name="Sternberg P.W."/>
        </authorList>
    </citation>
    <scope>NUCLEOTIDE SEQUENCE [LARGE SCALE GENOMIC DNA]</scope>
    <source>
        <strain evidence="1">MT8872</strain>
    </source>
</reference>
<proteinExistence type="predicted"/>
<organism evidence="1 2">
    <name type="scientific">Panagrellus redivivus</name>
    <name type="common">Microworm</name>
    <dbReference type="NCBI Taxonomy" id="6233"/>
    <lineage>
        <taxon>Eukaryota</taxon>
        <taxon>Metazoa</taxon>
        <taxon>Ecdysozoa</taxon>
        <taxon>Nematoda</taxon>
        <taxon>Chromadorea</taxon>
        <taxon>Rhabditida</taxon>
        <taxon>Tylenchina</taxon>
        <taxon>Panagrolaimomorpha</taxon>
        <taxon>Panagrolaimoidea</taxon>
        <taxon>Panagrolaimidae</taxon>
        <taxon>Panagrellus</taxon>
    </lineage>
</organism>
<dbReference type="AlphaFoldDB" id="A0A7E4VB11"/>
<dbReference type="Proteomes" id="UP000492821">
    <property type="component" value="Unassembled WGS sequence"/>
</dbReference>
<protein>
    <submittedName>
        <fullName evidence="2">Mab-21 domain-containing protein</fullName>
    </submittedName>
</protein>
<evidence type="ECO:0000313" key="2">
    <source>
        <dbReference type="WBParaSite" id="Pan_g18132.t1"/>
    </source>
</evidence>
<name>A0A7E4VB11_PANRE</name>
<keyword evidence="1" id="KW-1185">Reference proteome</keyword>
<reference evidence="2" key="2">
    <citation type="submission" date="2020-10" db="UniProtKB">
        <authorList>
            <consortium name="WormBaseParasite"/>
        </authorList>
    </citation>
    <scope>IDENTIFICATION</scope>
</reference>
<evidence type="ECO:0000313" key="1">
    <source>
        <dbReference type="Proteomes" id="UP000492821"/>
    </source>
</evidence>
<accession>A0A7E4VB11</accession>
<dbReference type="WBParaSite" id="Pan_g18132.t1">
    <property type="protein sequence ID" value="Pan_g18132.t1"/>
    <property type="gene ID" value="Pan_g18132"/>
</dbReference>